<keyword evidence="2" id="KW-0645">Protease</keyword>
<feature type="transmembrane region" description="Helical" evidence="1">
    <location>
        <begin position="137"/>
        <end position="159"/>
    </location>
</feature>
<evidence type="ECO:0000256" key="1">
    <source>
        <dbReference type="SAM" id="Phobius"/>
    </source>
</evidence>
<feature type="transmembrane region" description="Helical" evidence="1">
    <location>
        <begin position="74"/>
        <end position="94"/>
    </location>
</feature>
<keyword evidence="3" id="KW-1185">Reference proteome</keyword>
<sequence length="164" mass="15775">MATVEALAGWHDFCVATAGATAALAGLTVVALSVNIGQILATPTIPARAGSALAALVAGVVAACAALAPGQPLWALGAEIGLVAVPGVALQVVAVRRIVGSGVAPVLGATQVLVGAVAPVAYLVGAMLLLLGLEAGFGVVAVAIVASLAAGVFVSWVALVEVLR</sequence>
<keyword evidence="1" id="KW-1133">Transmembrane helix</keyword>
<dbReference type="AlphaFoldDB" id="A0A2M9BEM5"/>
<keyword evidence="1" id="KW-0472">Membrane</keyword>
<protein>
    <submittedName>
        <fullName evidence="2">Modulator of FtsH protease</fullName>
    </submittedName>
</protein>
<accession>A0A2M9BEM5</accession>
<feature type="transmembrane region" description="Helical" evidence="1">
    <location>
        <begin position="106"/>
        <end position="131"/>
    </location>
</feature>
<keyword evidence="2" id="KW-0378">Hydrolase</keyword>
<feature type="transmembrane region" description="Helical" evidence="1">
    <location>
        <begin position="49"/>
        <end position="68"/>
    </location>
</feature>
<dbReference type="GO" id="GO:0006508">
    <property type="term" value="P:proteolysis"/>
    <property type="evidence" value="ECO:0007669"/>
    <property type="project" value="UniProtKB-KW"/>
</dbReference>
<keyword evidence="1" id="KW-0812">Transmembrane</keyword>
<feature type="transmembrane region" description="Helical" evidence="1">
    <location>
        <begin position="15"/>
        <end position="37"/>
    </location>
</feature>
<evidence type="ECO:0000313" key="2">
    <source>
        <dbReference type="EMBL" id="PJJ56403.1"/>
    </source>
</evidence>
<name>A0A2M9BEM5_9ACTN</name>
<dbReference type="GO" id="GO:0008233">
    <property type="term" value="F:peptidase activity"/>
    <property type="evidence" value="ECO:0007669"/>
    <property type="project" value="UniProtKB-KW"/>
</dbReference>
<proteinExistence type="predicted"/>
<reference evidence="2 3" key="1">
    <citation type="submission" date="2017-11" db="EMBL/GenBank/DDBJ databases">
        <title>Genomic Encyclopedia of Archaeal and Bacterial Type Strains, Phase II (KMG-II): From Individual Species to Whole Genera.</title>
        <authorList>
            <person name="Goeker M."/>
        </authorList>
    </citation>
    <scope>NUCLEOTIDE SEQUENCE [LARGE SCALE GENOMIC DNA]</scope>
    <source>
        <strain evidence="2 3">DSM 27763</strain>
    </source>
</reference>
<evidence type="ECO:0000313" key="3">
    <source>
        <dbReference type="Proteomes" id="UP000230842"/>
    </source>
</evidence>
<gene>
    <name evidence="2" type="ORF">CLV56_0609</name>
</gene>
<dbReference type="Proteomes" id="UP000230842">
    <property type="component" value="Unassembled WGS sequence"/>
</dbReference>
<organism evidence="2 3">
    <name type="scientific">Mumia flava</name>
    <dbReference type="NCBI Taxonomy" id="1348852"/>
    <lineage>
        <taxon>Bacteria</taxon>
        <taxon>Bacillati</taxon>
        <taxon>Actinomycetota</taxon>
        <taxon>Actinomycetes</taxon>
        <taxon>Propionibacteriales</taxon>
        <taxon>Nocardioidaceae</taxon>
        <taxon>Mumia</taxon>
    </lineage>
</organism>
<comment type="caution">
    <text evidence="2">The sequence shown here is derived from an EMBL/GenBank/DDBJ whole genome shotgun (WGS) entry which is preliminary data.</text>
</comment>
<dbReference type="EMBL" id="PGEZ01000001">
    <property type="protein sequence ID" value="PJJ56403.1"/>
    <property type="molecule type" value="Genomic_DNA"/>
</dbReference>